<evidence type="ECO:0000256" key="1">
    <source>
        <dbReference type="SAM" id="MobiDB-lite"/>
    </source>
</evidence>
<feature type="region of interest" description="Disordered" evidence="1">
    <location>
        <begin position="59"/>
        <end position="115"/>
    </location>
</feature>
<comment type="caution">
    <text evidence="2">The sequence shown here is derived from an EMBL/GenBank/DDBJ whole genome shotgun (WGS) entry which is preliminary data.</text>
</comment>
<reference evidence="2 3" key="1">
    <citation type="journal article" date="2024" name="Genome Biol. Evol.">
        <title>Chromosome-level genome assembly of the viviparous eelpout Zoarces viviparus.</title>
        <authorList>
            <person name="Fuhrmann N."/>
            <person name="Brasseur M.V."/>
            <person name="Bakowski C.E."/>
            <person name="Podsiadlowski L."/>
            <person name="Prost S."/>
            <person name="Krehenwinkel H."/>
            <person name="Mayer C."/>
        </authorList>
    </citation>
    <scope>NUCLEOTIDE SEQUENCE [LARGE SCALE GENOMIC DNA]</scope>
    <source>
        <strain evidence="2">NO-MEL_2022_Ind0_liver</strain>
    </source>
</reference>
<accession>A0AAW1FED4</accession>
<proteinExistence type="predicted"/>
<protein>
    <submittedName>
        <fullName evidence="2">Uncharacterized protein</fullName>
    </submittedName>
</protein>
<keyword evidence="3" id="KW-1185">Reference proteome</keyword>
<dbReference type="EMBL" id="JBCEZU010000067">
    <property type="protein sequence ID" value="KAK9533297.1"/>
    <property type="molecule type" value="Genomic_DNA"/>
</dbReference>
<sequence>MVAPRNVVPPTVSALKFHIRIPVSLQPLLDGHEGHLNASDSCFTKGREAVARVNPRRFFAEAPQRPRPESPQAHFDVPWSRALPAEMNPGEAASQCGREDTPQAGELTHQKKGSL</sequence>
<gene>
    <name evidence="2" type="ORF">VZT92_008424</name>
</gene>
<organism evidence="2 3">
    <name type="scientific">Zoarces viviparus</name>
    <name type="common">Viviparous eelpout</name>
    <name type="synonym">Blennius viviparus</name>
    <dbReference type="NCBI Taxonomy" id="48416"/>
    <lineage>
        <taxon>Eukaryota</taxon>
        <taxon>Metazoa</taxon>
        <taxon>Chordata</taxon>
        <taxon>Craniata</taxon>
        <taxon>Vertebrata</taxon>
        <taxon>Euteleostomi</taxon>
        <taxon>Actinopterygii</taxon>
        <taxon>Neopterygii</taxon>
        <taxon>Teleostei</taxon>
        <taxon>Neoteleostei</taxon>
        <taxon>Acanthomorphata</taxon>
        <taxon>Eupercaria</taxon>
        <taxon>Perciformes</taxon>
        <taxon>Cottioidei</taxon>
        <taxon>Zoarcales</taxon>
        <taxon>Zoarcidae</taxon>
        <taxon>Zoarcinae</taxon>
        <taxon>Zoarces</taxon>
    </lineage>
</organism>
<name>A0AAW1FED4_ZOAVI</name>
<dbReference type="AlphaFoldDB" id="A0AAW1FED4"/>
<evidence type="ECO:0000313" key="2">
    <source>
        <dbReference type="EMBL" id="KAK9533297.1"/>
    </source>
</evidence>
<dbReference type="Proteomes" id="UP001488805">
    <property type="component" value="Unassembled WGS sequence"/>
</dbReference>
<evidence type="ECO:0000313" key="3">
    <source>
        <dbReference type="Proteomes" id="UP001488805"/>
    </source>
</evidence>